<gene>
    <name evidence="1" type="ORF">G2W53_013880</name>
</gene>
<evidence type="ECO:0000313" key="2">
    <source>
        <dbReference type="Proteomes" id="UP000634136"/>
    </source>
</evidence>
<dbReference type="Proteomes" id="UP000634136">
    <property type="component" value="Unassembled WGS sequence"/>
</dbReference>
<sequence>MRKVLQDRRAKGVGVPLWTLILKSAMKVRVEEKGLKTER</sequence>
<accession>A0A834WR29</accession>
<comment type="caution">
    <text evidence="1">The sequence shown here is derived from an EMBL/GenBank/DDBJ whole genome shotgun (WGS) entry which is preliminary data.</text>
</comment>
<organism evidence="1 2">
    <name type="scientific">Senna tora</name>
    <dbReference type="NCBI Taxonomy" id="362788"/>
    <lineage>
        <taxon>Eukaryota</taxon>
        <taxon>Viridiplantae</taxon>
        <taxon>Streptophyta</taxon>
        <taxon>Embryophyta</taxon>
        <taxon>Tracheophyta</taxon>
        <taxon>Spermatophyta</taxon>
        <taxon>Magnoliopsida</taxon>
        <taxon>eudicotyledons</taxon>
        <taxon>Gunneridae</taxon>
        <taxon>Pentapetalae</taxon>
        <taxon>rosids</taxon>
        <taxon>fabids</taxon>
        <taxon>Fabales</taxon>
        <taxon>Fabaceae</taxon>
        <taxon>Caesalpinioideae</taxon>
        <taxon>Cassia clade</taxon>
        <taxon>Senna</taxon>
    </lineage>
</organism>
<dbReference type="EMBL" id="JAAIUW010000005">
    <property type="protein sequence ID" value="KAF7831547.1"/>
    <property type="molecule type" value="Genomic_DNA"/>
</dbReference>
<proteinExistence type="predicted"/>
<evidence type="ECO:0000313" key="1">
    <source>
        <dbReference type="EMBL" id="KAF7831547.1"/>
    </source>
</evidence>
<protein>
    <submittedName>
        <fullName evidence="1">Uncharacterized protein</fullName>
    </submittedName>
</protein>
<dbReference type="AlphaFoldDB" id="A0A834WR29"/>
<keyword evidence="2" id="KW-1185">Reference proteome</keyword>
<name>A0A834WR29_9FABA</name>
<reference evidence="1" key="1">
    <citation type="submission" date="2020-09" db="EMBL/GenBank/DDBJ databases">
        <title>Genome-Enabled Discovery of Anthraquinone Biosynthesis in Senna tora.</title>
        <authorList>
            <person name="Kang S.-H."/>
            <person name="Pandey R.P."/>
            <person name="Lee C.-M."/>
            <person name="Sim J.-S."/>
            <person name="Jeong J.-T."/>
            <person name="Choi B.-S."/>
            <person name="Jung M."/>
            <person name="Ginzburg D."/>
            <person name="Zhao K."/>
            <person name="Won S.Y."/>
            <person name="Oh T.-J."/>
            <person name="Yu Y."/>
            <person name="Kim N.-H."/>
            <person name="Lee O.R."/>
            <person name="Lee T.-H."/>
            <person name="Bashyal P."/>
            <person name="Kim T.-S."/>
            <person name="Lee W.-H."/>
            <person name="Kawkins C."/>
            <person name="Kim C.-K."/>
            <person name="Kim J.S."/>
            <person name="Ahn B.O."/>
            <person name="Rhee S.Y."/>
            <person name="Sohng J.K."/>
        </authorList>
    </citation>
    <scope>NUCLEOTIDE SEQUENCE</scope>
    <source>
        <tissue evidence="1">Leaf</tissue>
    </source>
</reference>